<reference evidence="2 3" key="1">
    <citation type="submission" date="2018-06" db="EMBL/GenBank/DDBJ databases">
        <title>Three novel Pseudomonas species isolated from symptomatic oak.</title>
        <authorList>
            <person name="Bueno-Gonzalez V."/>
            <person name="Brady C."/>
        </authorList>
    </citation>
    <scope>NUCLEOTIDE SEQUENCE [LARGE SCALE GENOMIC DNA]</scope>
    <source>
        <strain evidence="2 3">P6B</strain>
    </source>
</reference>
<comment type="caution">
    <text evidence="2">The sequence shown here is derived from an EMBL/GenBank/DDBJ whole genome shotgun (WGS) entry which is preliminary data.</text>
</comment>
<dbReference type="InterPro" id="IPR003744">
    <property type="entry name" value="YhhQ"/>
</dbReference>
<dbReference type="Proteomes" id="UP000293172">
    <property type="component" value="Unassembled WGS sequence"/>
</dbReference>
<evidence type="ECO:0000256" key="1">
    <source>
        <dbReference type="HAMAP-Rule" id="MF_02088"/>
    </source>
</evidence>
<feature type="transmembrane region" description="Helical" evidence="1">
    <location>
        <begin position="12"/>
        <end position="31"/>
    </location>
</feature>
<feature type="transmembrane region" description="Helical" evidence="1">
    <location>
        <begin position="183"/>
        <end position="206"/>
    </location>
</feature>
<keyword evidence="1" id="KW-0813">Transport</keyword>
<dbReference type="OrthoDB" id="7065604at2"/>
<feature type="transmembrane region" description="Helical" evidence="1">
    <location>
        <begin position="75"/>
        <end position="101"/>
    </location>
</feature>
<keyword evidence="1" id="KW-0812">Transmembrane</keyword>
<feature type="transmembrane region" description="Helical" evidence="1">
    <location>
        <begin position="139"/>
        <end position="163"/>
    </location>
</feature>
<dbReference type="HAMAP" id="MF_02088">
    <property type="entry name" value="Q_prec_transport"/>
    <property type="match status" value="1"/>
</dbReference>
<dbReference type="Pfam" id="PF02592">
    <property type="entry name" value="Vut_1"/>
    <property type="match status" value="1"/>
</dbReference>
<keyword evidence="1" id="KW-0997">Cell inner membrane</keyword>
<dbReference type="AlphaFoldDB" id="A0A4Q9QVF5"/>
<dbReference type="NCBIfam" id="NF008406">
    <property type="entry name" value="PRK11212.1"/>
    <property type="match status" value="1"/>
</dbReference>
<keyword evidence="1" id="KW-1003">Cell membrane</keyword>
<dbReference type="PANTHER" id="PTHR34300:SF1">
    <property type="entry name" value="QUEUOSINE PRECURSOR TRANSPORTER"/>
    <property type="match status" value="1"/>
</dbReference>
<gene>
    <name evidence="2" type="ORF">DNK44_19660</name>
</gene>
<evidence type="ECO:0000313" key="2">
    <source>
        <dbReference type="EMBL" id="TBU87786.1"/>
    </source>
</evidence>
<keyword evidence="1" id="KW-1133">Transmembrane helix</keyword>
<keyword evidence="1" id="KW-0472">Membrane</keyword>
<comment type="function">
    <text evidence="1">Involved in the import of queuosine (Q) precursors, required for Q precursor salvage.</text>
</comment>
<organism evidence="2 3">
    <name type="scientific">Phytopseudomonas dryadis</name>
    <dbReference type="NCBI Taxonomy" id="2487520"/>
    <lineage>
        <taxon>Bacteria</taxon>
        <taxon>Pseudomonadati</taxon>
        <taxon>Pseudomonadota</taxon>
        <taxon>Gammaproteobacteria</taxon>
        <taxon>Pseudomonadales</taxon>
        <taxon>Pseudomonadaceae</taxon>
        <taxon>Phytopseudomonas</taxon>
    </lineage>
</organism>
<protein>
    <recommendedName>
        <fullName evidence="1">Probable queuosine precursor transporter</fullName>
        <shortName evidence="1">Q precursor transporter</shortName>
    </recommendedName>
</protein>
<comment type="similarity">
    <text evidence="1">Belongs to the vitamin uptake transporter (VUT/ECF) (TC 2.A.88) family. Q precursor transporter subfamily.</text>
</comment>
<name>A0A4Q9QVF5_9GAMM</name>
<feature type="transmembrane region" description="Helical" evidence="1">
    <location>
        <begin position="107"/>
        <end position="127"/>
    </location>
</feature>
<dbReference type="GO" id="GO:0022857">
    <property type="term" value="F:transmembrane transporter activity"/>
    <property type="evidence" value="ECO:0007669"/>
    <property type="project" value="UniProtKB-UniRule"/>
</dbReference>
<evidence type="ECO:0000313" key="3">
    <source>
        <dbReference type="Proteomes" id="UP000293172"/>
    </source>
</evidence>
<dbReference type="RefSeq" id="WP_131198825.1">
    <property type="nucleotide sequence ID" value="NZ_QJUL01000035.1"/>
</dbReference>
<comment type="subcellular location">
    <subcellularLocation>
        <location evidence="1">Cell inner membrane</location>
        <topology evidence="1">Multi-pass membrane protein</topology>
    </subcellularLocation>
</comment>
<dbReference type="NCBIfam" id="TIGR00697">
    <property type="entry name" value="queuosine precursor transporter"/>
    <property type="match status" value="1"/>
</dbReference>
<dbReference type="GO" id="GO:0005886">
    <property type="term" value="C:plasma membrane"/>
    <property type="evidence" value="ECO:0007669"/>
    <property type="project" value="UniProtKB-SubCell"/>
</dbReference>
<accession>A0A4Q9QVF5</accession>
<dbReference type="PANTHER" id="PTHR34300">
    <property type="entry name" value="QUEUOSINE PRECURSOR TRANSPORTER-RELATED"/>
    <property type="match status" value="1"/>
</dbReference>
<sequence>MTLLPPSVSRAVLAALIAFHILIIIASNYLVQLPITVFGWHTTWGAFSFPFIFLATDLTVRLIGKHAARVVIARVMVPALVASYIVSVLFHDGAFGGVAALGEFNLFVFRIALASFLAYVLGQLLDIQVFDRLRRLKQWWVAPAASSVFGQAMDTLAFFSIAFWQSSDPFMAANWVEIAVVDYLIKLAVSLMLFVPLYGMLLGAIVRRLPQRQARVV</sequence>
<proteinExistence type="inferred from homology"/>
<feature type="transmembrane region" description="Helical" evidence="1">
    <location>
        <begin position="43"/>
        <end position="63"/>
    </location>
</feature>
<dbReference type="EMBL" id="QJUL01000035">
    <property type="protein sequence ID" value="TBU87786.1"/>
    <property type="molecule type" value="Genomic_DNA"/>
</dbReference>